<dbReference type="PANTHER" id="PTHR33928:SF2">
    <property type="entry name" value="PECTATE LYASE SUPERFAMILY PROTEIN DOMAIN-CONTAINING PROTEIN-RELATED"/>
    <property type="match status" value="1"/>
</dbReference>
<keyword evidence="4" id="KW-1185">Reference proteome</keyword>
<accession>A0A177TK90</accession>
<dbReference type="Gene3D" id="2.160.20.10">
    <property type="entry name" value="Single-stranded right-handed beta-helix, Pectin lyase-like"/>
    <property type="match status" value="2"/>
</dbReference>
<dbReference type="SUPFAM" id="SSF51126">
    <property type="entry name" value="Pectin lyase-like"/>
    <property type="match status" value="2"/>
</dbReference>
<reference evidence="3" key="2">
    <citation type="journal article" date="2019" name="IMA Fungus">
        <title>Genome sequencing and comparison of five Tilletia species to identify candidate genes for the detection of regulated species infecting wheat.</title>
        <authorList>
            <person name="Nguyen H.D.T."/>
            <person name="Sultana T."/>
            <person name="Kesanakurti P."/>
            <person name="Hambleton S."/>
        </authorList>
    </citation>
    <scope>NUCLEOTIDE SEQUENCE</scope>
    <source>
        <strain evidence="3">DAOMC 236416</strain>
    </source>
</reference>
<dbReference type="GO" id="GO:0004650">
    <property type="term" value="F:polygalacturonase activity"/>
    <property type="evidence" value="ECO:0007669"/>
    <property type="project" value="InterPro"/>
</dbReference>
<organism evidence="3 4">
    <name type="scientific">Tilletia indica</name>
    <dbReference type="NCBI Taxonomy" id="43049"/>
    <lineage>
        <taxon>Eukaryota</taxon>
        <taxon>Fungi</taxon>
        <taxon>Dikarya</taxon>
        <taxon>Basidiomycota</taxon>
        <taxon>Ustilaginomycotina</taxon>
        <taxon>Exobasidiomycetes</taxon>
        <taxon>Tilletiales</taxon>
        <taxon>Tilletiaceae</taxon>
        <taxon>Tilletia</taxon>
    </lineage>
</organism>
<feature type="compositionally biased region" description="Basic and acidic residues" evidence="1">
    <location>
        <begin position="551"/>
        <end position="564"/>
    </location>
</feature>
<dbReference type="InterPro" id="IPR011050">
    <property type="entry name" value="Pectin_lyase_fold/virulence"/>
</dbReference>
<dbReference type="EMBL" id="LWDF02000074">
    <property type="protein sequence ID" value="KAE8258321.1"/>
    <property type="molecule type" value="Genomic_DNA"/>
</dbReference>
<feature type="domain" description="Rhamnogalacturonase A/B/Epimerase-like pectate lyase" evidence="2">
    <location>
        <begin position="70"/>
        <end position="293"/>
    </location>
</feature>
<dbReference type="Pfam" id="PF12708">
    <property type="entry name" value="Pect-lyase_RHGA_epim"/>
    <property type="match status" value="2"/>
</dbReference>
<dbReference type="CDD" id="cd23668">
    <property type="entry name" value="GH55_beta13glucanase-like"/>
    <property type="match status" value="1"/>
</dbReference>
<feature type="region of interest" description="Disordered" evidence="1">
    <location>
        <begin position="523"/>
        <end position="564"/>
    </location>
</feature>
<gene>
    <name evidence="3" type="ORF">A4X13_0g1751</name>
</gene>
<dbReference type="AlphaFoldDB" id="A0A177TK90"/>
<comment type="caution">
    <text evidence="3">The sequence shown here is derived from an EMBL/GenBank/DDBJ whole genome shotgun (WGS) entry which is preliminary data.</text>
</comment>
<name>A0A177TK90_9BASI</name>
<feature type="domain" description="Rhamnogalacturonase A/B/Epimerase-like pectate lyase" evidence="2">
    <location>
        <begin position="431"/>
        <end position="493"/>
    </location>
</feature>
<sequence length="875" mass="97432">MTAQYPMQTGVAKDKTGDGDDYIPPMYIKEIDDPDGWKRPDSNYVPFWYERIAHHGTSPYHPKASSYQIYRNVRDFGAKGDGITLDDDAIEKAMTDGGRCGQGCGSSTIQQAVVYFPPGTYLLSRPILSYYGTSIVGDPNWRPILKASRNFTGIAVVDENPYGDKGTWWVNQVNFFRQTRNIVFDVRDQKDGLEGTGIHRPLSQATALSNCHFEASTTNPNTTQQGILSEAGSGGNMGDLTFRGGQFGISIGNQQFTLTDLRFESQTKAAINVYWSWVMQFQNVEVRNVPVGVLAPTNASSTVDRLGSGQQVASVLMVDWRMQDVERALNISSPGSGVFTLENIRALRSLDIVTTSAQNTTLLAADKEGWTNVSAWTQGGVVEGDRAGRWMQGEIEPARRPEVMKHLGYDDGRWFTRSRPEYGDVEPHDIIDVKRHGAKGDGVTDDTKALQRSIDRANVHNIVWIPHGTYIVTSTLHIHPGIRIVGEAFSVLMGAGEFFNDIDNPQVVFRFGHKCGEPIKKRNIKEQEWAPGEEEEYDSEDEDDAESSGDEGERTKRWANDHPEEHGRVEVSDLIFSTRGPAAGAIVVEWNVRGPRDLMDPEKQGSVAMWDAHVRLGGFRGSELEGDVCPKDGIGTKMGTDMARCRAAFLGLHITRHASAYLSGTWVWLADHDLDRHDNTSSQITVYSGRGVLVENTKGGPVWMYGVASEHHLLVQFNLYRARKVLFSIPQTETAYFQGQGWPSATETQPTSHAYHDPLFRTNSCPTFNNTFDDPKYNRGLGLRVRQSRDVIIYGLGLYSFFDNYSTDCSQKNGGCQRSIVSMERIRPNANVVLYNLNTAGTDSMLDLDHQRIVPTSFWRNGFTATMARWTAGQG</sequence>
<proteinExistence type="predicted"/>
<dbReference type="InterPro" id="IPR024535">
    <property type="entry name" value="RHGA/B-epi-like_pectate_lyase"/>
</dbReference>
<evidence type="ECO:0000256" key="1">
    <source>
        <dbReference type="SAM" id="MobiDB-lite"/>
    </source>
</evidence>
<dbReference type="Proteomes" id="UP000077521">
    <property type="component" value="Unassembled WGS sequence"/>
</dbReference>
<dbReference type="InterPro" id="IPR012334">
    <property type="entry name" value="Pectin_lyas_fold"/>
</dbReference>
<evidence type="ECO:0000259" key="2">
    <source>
        <dbReference type="Pfam" id="PF12708"/>
    </source>
</evidence>
<evidence type="ECO:0000313" key="3">
    <source>
        <dbReference type="EMBL" id="KAE8258321.1"/>
    </source>
</evidence>
<reference evidence="3" key="1">
    <citation type="submission" date="2016-04" db="EMBL/GenBank/DDBJ databases">
        <authorList>
            <person name="Nguyen H.D."/>
            <person name="Samba Siva P."/>
            <person name="Cullis J."/>
            <person name="Levesque C.A."/>
            <person name="Hambleton S."/>
        </authorList>
    </citation>
    <scope>NUCLEOTIDE SEQUENCE</scope>
    <source>
        <strain evidence="3">DAOMC 236416</strain>
    </source>
</reference>
<feature type="compositionally biased region" description="Acidic residues" evidence="1">
    <location>
        <begin position="531"/>
        <end position="550"/>
    </location>
</feature>
<dbReference type="PANTHER" id="PTHR33928">
    <property type="entry name" value="POLYGALACTURONASE QRT3"/>
    <property type="match status" value="1"/>
</dbReference>
<evidence type="ECO:0000313" key="4">
    <source>
        <dbReference type="Proteomes" id="UP000077521"/>
    </source>
</evidence>
<dbReference type="InterPro" id="IPR039279">
    <property type="entry name" value="QRT3-like"/>
</dbReference>
<protein>
    <recommendedName>
        <fullName evidence="2">Rhamnogalacturonase A/B/Epimerase-like pectate lyase domain-containing protein</fullName>
    </recommendedName>
</protein>